<dbReference type="AlphaFoldDB" id="A0A916ZAG2"/>
<dbReference type="GO" id="GO:0008448">
    <property type="term" value="F:N-acetylglucosamine-6-phosphate deacetylase activity"/>
    <property type="evidence" value="ECO:0007669"/>
    <property type="project" value="InterPro"/>
</dbReference>
<comment type="caution">
    <text evidence="9">The sequence shown here is derived from an EMBL/GenBank/DDBJ whole genome shotgun (WGS) entry which is preliminary data.</text>
</comment>
<dbReference type="GO" id="GO:0046872">
    <property type="term" value="F:metal ion binding"/>
    <property type="evidence" value="ECO:0007669"/>
    <property type="project" value="UniProtKB-KW"/>
</dbReference>
<evidence type="ECO:0000313" key="9">
    <source>
        <dbReference type="EMBL" id="GGD82946.1"/>
    </source>
</evidence>
<feature type="active site" description="Proton donor/acceptor" evidence="5">
    <location>
        <position position="270"/>
    </location>
</feature>
<dbReference type="PANTHER" id="PTHR11113:SF14">
    <property type="entry name" value="N-ACETYLGLUCOSAMINE-6-PHOSPHATE DEACETYLASE"/>
    <property type="match status" value="1"/>
</dbReference>
<dbReference type="Gene3D" id="2.30.40.10">
    <property type="entry name" value="Urease, subunit C, domain 1"/>
    <property type="match status" value="1"/>
</dbReference>
<keyword evidence="10" id="KW-1185">Reference proteome</keyword>
<comment type="cofactor">
    <cofactor evidence="7">
        <name>a divalent metal cation</name>
        <dbReference type="ChEBI" id="CHEBI:60240"/>
    </cofactor>
    <text evidence="7">Binds 1 divalent metal cation per subunit.</text>
</comment>
<feature type="binding site" evidence="6">
    <location>
        <begin position="216"/>
        <end position="217"/>
    </location>
    <ligand>
        <name>substrate</name>
    </ligand>
</feature>
<feature type="binding site" evidence="6">
    <location>
        <position position="224"/>
    </location>
    <ligand>
        <name>substrate</name>
    </ligand>
</feature>
<dbReference type="InterPro" id="IPR032466">
    <property type="entry name" value="Metal_Hydrolase"/>
</dbReference>
<dbReference type="Gene3D" id="3.20.20.140">
    <property type="entry name" value="Metal-dependent hydrolases"/>
    <property type="match status" value="1"/>
</dbReference>
<dbReference type="RefSeq" id="WP_229750474.1">
    <property type="nucleotide sequence ID" value="NZ_BMHP01000003.1"/>
</dbReference>
<dbReference type="InterPro" id="IPR011059">
    <property type="entry name" value="Metal-dep_hydrolase_composite"/>
</dbReference>
<feature type="binding site" evidence="7">
    <location>
        <position position="124"/>
    </location>
    <ligand>
        <name>Zn(2+)</name>
        <dbReference type="ChEBI" id="CHEBI:29105"/>
    </ligand>
</feature>
<sequence length="388" mass="41485">MMICKGIRADTGVAVEISVDAGVLQGITPLADLNSGTGKLPWISPGWLDLQVNGYGGYDFNAEEISFADIEGASRALHSRGVALYLPTVITGSKERMLQGLGAISSYCRSHQHAWGSIAGIHLEGPYLSGEDGCRGAHPKEQMRDPDWAEFQAFQEAADGMISLVTLAPEREGSEAFIRRLVEAGIAVAIGHTKATAVQLDRAARAGASISTHLGNGSEPLLARHPNYIWDQLADDRLWATFIPDGHHLAPSVLKSMLRAKQSKAVLVSDCVKFGGMPPGRYDSLIGGQVELHADGRLNTAANPAILAGSAYSLDLGISSVLRYTDWLLPEAVEAVTSRPAQALGRPELGKLEPGSPANLTLFEYNEVTHQITIQETIVAGESVFRQT</sequence>
<keyword evidence="3 4" id="KW-0378">Hydrolase</keyword>
<evidence type="ECO:0000256" key="3">
    <source>
        <dbReference type="ARBA" id="ARBA00022801"/>
    </source>
</evidence>
<evidence type="ECO:0000256" key="6">
    <source>
        <dbReference type="PIRSR" id="PIRSR038994-2"/>
    </source>
</evidence>
<gene>
    <name evidence="9" type="primary">nagA</name>
    <name evidence="9" type="ORF">GCM10010911_46410</name>
</gene>
<dbReference type="Proteomes" id="UP000612456">
    <property type="component" value="Unassembled WGS sequence"/>
</dbReference>
<dbReference type="GO" id="GO:0006046">
    <property type="term" value="P:N-acetylglucosamine catabolic process"/>
    <property type="evidence" value="ECO:0007669"/>
    <property type="project" value="TreeGrafter"/>
</dbReference>
<dbReference type="Pfam" id="PF07969">
    <property type="entry name" value="Amidohydro_3"/>
    <property type="match status" value="1"/>
</dbReference>
<reference evidence="9" key="1">
    <citation type="journal article" date="2014" name="Int. J. Syst. Evol. Microbiol.">
        <title>Complete genome sequence of Corynebacterium casei LMG S-19264T (=DSM 44701T), isolated from a smear-ripened cheese.</title>
        <authorList>
            <consortium name="US DOE Joint Genome Institute (JGI-PGF)"/>
            <person name="Walter F."/>
            <person name="Albersmeier A."/>
            <person name="Kalinowski J."/>
            <person name="Ruckert C."/>
        </authorList>
    </citation>
    <scope>NUCLEOTIDE SEQUENCE</scope>
    <source>
        <strain evidence="9">CGMCC 1.15178</strain>
    </source>
</reference>
<evidence type="ECO:0000256" key="4">
    <source>
        <dbReference type="PIRNR" id="PIRNR038994"/>
    </source>
</evidence>
<evidence type="ECO:0000256" key="5">
    <source>
        <dbReference type="PIRSR" id="PIRSR038994-1"/>
    </source>
</evidence>
<dbReference type="SUPFAM" id="SSF51556">
    <property type="entry name" value="Metallo-dependent hydrolases"/>
    <property type="match status" value="1"/>
</dbReference>
<dbReference type="PANTHER" id="PTHR11113">
    <property type="entry name" value="N-ACETYLGLUCOSAMINE-6-PHOSPHATE DEACETYLASE"/>
    <property type="match status" value="1"/>
</dbReference>
<feature type="binding site" evidence="6">
    <location>
        <begin position="307"/>
        <end position="309"/>
    </location>
    <ligand>
        <name>substrate</name>
    </ligand>
</feature>
<evidence type="ECO:0000259" key="8">
    <source>
        <dbReference type="Pfam" id="PF07969"/>
    </source>
</evidence>
<evidence type="ECO:0000256" key="7">
    <source>
        <dbReference type="PIRSR" id="PIRSR038994-3"/>
    </source>
</evidence>
<feature type="binding site" evidence="7">
    <location>
        <position position="213"/>
    </location>
    <ligand>
        <name>Zn(2+)</name>
        <dbReference type="ChEBI" id="CHEBI:29105"/>
    </ligand>
</feature>
<dbReference type="InterPro" id="IPR013108">
    <property type="entry name" value="Amidohydro_3"/>
</dbReference>
<keyword evidence="2 7" id="KW-0479">Metal-binding</keyword>
<feature type="binding site" evidence="6">
    <location>
        <position position="248"/>
    </location>
    <ligand>
        <name>substrate</name>
    </ligand>
</feature>
<protein>
    <submittedName>
        <fullName evidence="9">N-acetylglucosamine-6-phosphate deacetylase</fullName>
    </submittedName>
</protein>
<evidence type="ECO:0000313" key="10">
    <source>
        <dbReference type="Proteomes" id="UP000612456"/>
    </source>
</evidence>
<organism evidence="9 10">
    <name type="scientific">Paenibacillus nasutitermitis</name>
    <dbReference type="NCBI Taxonomy" id="1652958"/>
    <lineage>
        <taxon>Bacteria</taxon>
        <taxon>Bacillati</taxon>
        <taxon>Bacillota</taxon>
        <taxon>Bacilli</taxon>
        <taxon>Bacillales</taxon>
        <taxon>Paenibacillaceae</taxon>
        <taxon>Paenibacillus</taxon>
    </lineage>
</organism>
<accession>A0A916ZAG2</accession>
<evidence type="ECO:0000256" key="2">
    <source>
        <dbReference type="ARBA" id="ARBA00022723"/>
    </source>
</evidence>
<feature type="domain" description="Amidohydrolase 3" evidence="8">
    <location>
        <begin position="329"/>
        <end position="385"/>
    </location>
</feature>
<feature type="binding site" evidence="7">
    <location>
        <position position="192"/>
    </location>
    <ligand>
        <name>Zn(2+)</name>
        <dbReference type="ChEBI" id="CHEBI:29105"/>
    </ligand>
</feature>
<name>A0A916ZAG2_9BACL</name>
<proteinExistence type="inferred from homology"/>
<feature type="binding site" evidence="6">
    <location>
        <position position="137"/>
    </location>
    <ligand>
        <name>substrate</name>
    </ligand>
</feature>
<keyword evidence="4" id="KW-0119">Carbohydrate metabolism</keyword>
<evidence type="ECO:0000256" key="1">
    <source>
        <dbReference type="ARBA" id="ARBA00010716"/>
    </source>
</evidence>
<comment type="similarity">
    <text evidence="1 4">Belongs to the metallo-dependent hydrolases superfamily. NagA family.</text>
</comment>
<dbReference type="EMBL" id="BMHP01000003">
    <property type="protein sequence ID" value="GGD82946.1"/>
    <property type="molecule type" value="Genomic_DNA"/>
</dbReference>
<dbReference type="PIRSF" id="PIRSF038994">
    <property type="entry name" value="NagA"/>
    <property type="match status" value="1"/>
</dbReference>
<reference evidence="9" key="2">
    <citation type="submission" date="2020-09" db="EMBL/GenBank/DDBJ databases">
        <authorList>
            <person name="Sun Q."/>
            <person name="Zhou Y."/>
        </authorList>
    </citation>
    <scope>NUCLEOTIDE SEQUENCE</scope>
    <source>
        <strain evidence="9">CGMCC 1.15178</strain>
    </source>
</reference>
<dbReference type="InterPro" id="IPR003764">
    <property type="entry name" value="GlcNAc_6-P_deAcase"/>
</dbReference>